<gene>
    <name evidence="6" type="ORF">GCM10007304_44550</name>
</gene>
<dbReference type="PROSITE" id="PS51257">
    <property type="entry name" value="PROKAR_LIPOPROTEIN"/>
    <property type="match status" value="1"/>
</dbReference>
<evidence type="ECO:0000259" key="5">
    <source>
        <dbReference type="Pfam" id="PF13407"/>
    </source>
</evidence>
<dbReference type="Proteomes" id="UP000654257">
    <property type="component" value="Unassembled WGS sequence"/>
</dbReference>
<keyword evidence="4" id="KW-0732">Signal</keyword>
<dbReference type="PANTHER" id="PTHR30036">
    <property type="entry name" value="D-XYLOSE-BINDING PERIPLASMIC PROTEIN"/>
    <property type="match status" value="1"/>
</dbReference>
<dbReference type="SUPFAM" id="SSF53822">
    <property type="entry name" value="Periplasmic binding protein-like I"/>
    <property type="match status" value="1"/>
</dbReference>
<feature type="region of interest" description="Disordered" evidence="3">
    <location>
        <begin position="23"/>
        <end position="43"/>
    </location>
</feature>
<keyword evidence="7" id="KW-1185">Reference proteome</keyword>
<evidence type="ECO:0000256" key="4">
    <source>
        <dbReference type="SAM" id="SignalP"/>
    </source>
</evidence>
<proteinExistence type="inferred from homology"/>
<comment type="subcellular location">
    <subcellularLocation>
        <location evidence="1">Cell envelope</location>
    </subcellularLocation>
</comment>
<evidence type="ECO:0000256" key="1">
    <source>
        <dbReference type="ARBA" id="ARBA00004196"/>
    </source>
</evidence>
<feature type="signal peptide" evidence="4">
    <location>
        <begin position="1"/>
        <end position="20"/>
    </location>
</feature>
<dbReference type="GO" id="GO:0030288">
    <property type="term" value="C:outer membrane-bounded periplasmic space"/>
    <property type="evidence" value="ECO:0007669"/>
    <property type="project" value="TreeGrafter"/>
</dbReference>
<dbReference type="InterPro" id="IPR028082">
    <property type="entry name" value="Peripla_BP_I"/>
</dbReference>
<accession>A0A917G6W8</accession>
<dbReference type="InterPro" id="IPR025997">
    <property type="entry name" value="SBP_2_dom"/>
</dbReference>
<dbReference type="AlphaFoldDB" id="A0A917G6W8"/>
<dbReference type="PANTHER" id="PTHR30036:SF7">
    <property type="entry name" value="ABC TRANSPORTER PERIPLASMIC-BINDING PROTEIN YPHF"/>
    <property type="match status" value="1"/>
</dbReference>
<comment type="similarity">
    <text evidence="2">Belongs to the bacterial solute-binding protein 2 family.</text>
</comment>
<dbReference type="GO" id="GO:0030246">
    <property type="term" value="F:carbohydrate binding"/>
    <property type="evidence" value="ECO:0007669"/>
    <property type="project" value="TreeGrafter"/>
</dbReference>
<reference evidence="6" key="1">
    <citation type="journal article" date="2014" name="Int. J. Syst. Evol. Microbiol.">
        <title>Complete genome sequence of Corynebacterium casei LMG S-19264T (=DSM 44701T), isolated from a smear-ripened cheese.</title>
        <authorList>
            <consortium name="US DOE Joint Genome Institute (JGI-PGF)"/>
            <person name="Walter F."/>
            <person name="Albersmeier A."/>
            <person name="Kalinowski J."/>
            <person name="Ruckert C."/>
        </authorList>
    </citation>
    <scope>NUCLEOTIDE SEQUENCE</scope>
    <source>
        <strain evidence="6">CCM 7905</strain>
    </source>
</reference>
<sequence length="329" mass="33706">MTTRRRVSIVVALAAATTLAACSSTGGAPESSGGGGNAGTADTPRATIAMITHAPPGDTFWDLIRRGAEAAAAKDNIDLQYNGDVDAPNQANLVQNALDSDVDAIAVTLAKPDAMAPNVEKAVAAQVPVVAFNSGYDNWKDMGVSAYFGQDERTLGIAAGERLKTDGATNAICVIQEQGAVSLEARCAGVAEGFGGKIENLNVNGQDLPSVQATIQAKLQQDPSIDSVLTLGAPIALAAVESTKSAGSDAKIATFDTNGALVDSIKAGDVQWAIDQQPYLQGYLAVDSLWLYLNNKNTIGGGQAVLTGPSFIDSSNIDAIADLAKGGTR</sequence>
<evidence type="ECO:0000313" key="7">
    <source>
        <dbReference type="Proteomes" id="UP000654257"/>
    </source>
</evidence>
<reference evidence="6" key="2">
    <citation type="submission" date="2020-09" db="EMBL/GenBank/DDBJ databases">
        <authorList>
            <person name="Sun Q."/>
            <person name="Sedlacek I."/>
        </authorList>
    </citation>
    <scope>NUCLEOTIDE SEQUENCE</scope>
    <source>
        <strain evidence="6">CCM 7905</strain>
    </source>
</reference>
<feature type="chain" id="PRO_5038668372" evidence="4">
    <location>
        <begin position="21"/>
        <end position="329"/>
    </location>
</feature>
<dbReference type="EMBL" id="BMCU01000006">
    <property type="protein sequence ID" value="GGG25791.1"/>
    <property type="molecule type" value="Genomic_DNA"/>
</dbReference>
<protein>
    <submittedName>
        <fullName evidence="6">Sugar ABC transporter substrate-binding protein</fullName>
    </submittedName>
</protein>
<dbReference type="Gene3D" id="3.40.50.2300">
    <property type="match status" value="2"/>
</dbReference>
<name>A0A917G6W8_9NOCA</name>
<dbReference type="InterPro" id="IPR050555">
    <property type="entry name" value="Bact_Solute-Bind_Prot2"/>
</dbReference>
<evidence type="ECO:0000256" key="2">
    <source>
        <dbReference type="ARBA" id="ARBA00007639"/>
    </source>
</evidence>
<evidence type="ECO:0000256" key="3">
    <source>
        <dbReference type="SAM" id="MobiDB-lite"/>
    </source>
</evidence>
<feature type="domain" description="Periplasmic binding protein" evidence="5">
    <location>
        <begin position="49"/>
        <end position="296"/>
    </location>
</feature>
<evidence type="ECO:0000313" key="6">
    <source>
        <dbReference type="EMBL" id="GGG25791.1"/>
    </source>
</evidence>
<dbReference type="RefSeq" id="WP_188547138.1">
    <property type="nucleotide sequence ID" value="NZ_BMCU01000006.1"/>
</dbReference>
<comment type="caution">
    <text evidence="6">The sequence shown here is derived from an EMBL/GenBank/DDBJ whole genome shotgun (WGS) entry which is preliminary data.</text>
</comment>
<organism evidence="6 7">
    <name type="scientific">Rhodococcoides trifolii</name>
    <dbReference type="NCBI Taxonomy" id="908250"/>
    <lineage>
        <taxon>Bacteria</taxon>
        <taxon>Bacillati</taxon>
        <taxon>Actinomycetota</taxon>
        <taxon>Actinomycetes</taxon>
        <taxon>Mycobacteriales</taxon>
        <taxon>Nocardiaceae</taxon>
        <taxon>Rhodococcoides</taxon>
    </lineage>
</organism>
<dbReference type="Pfam" id="PF13407">
    <property type="entry name" value="Peripla_BP_4"/>
    <property type="match status" value="1"/>
</dbReference>